<sequence>MNPLKIALWSLVIVGLTPVVLLAVLNLTSTIALARHLKNNPEQQVDDGEVTLSQSYMEFGKRYRLEVTTSYWPSTALLFGAGAVVAGLLYMIPPQTQFREVHGFDKIEHYVERVMNSRSPHAYLVVSLAEDEYTALSISDGDEGCSIDFYLTKKEQVAPVLAYFSKREVEPTVDSITEKGTEFETHHLSFLVEGTTEEVTELCRSVFLDAYGVETNAELLFTLGE</sequence>
<dbReference type="EMBL" id="SJPX01000004">
    <property type="protein sequence ID" value="TWU49335.1"/>
    <property type="molecule type" value="Genomic_DNA"/>
</dbReference>
<keyword evidence="1" id="KW-0812">Transmembrane</keyword>
<organism evidence="2 3">
    <name type="scientific">Rubripirellula reticaptiva</name>
    <dbReference type="NCBI Taxonomy" id="2528013"/>
    <lineage>
        <taxon>Bacteria</taxon>
        <taxon>Pseudomonadati</taxon>
        <taxon>Planctomycetota</taxon>
        <taxon>Planctomycetia</taxon>
        <taxon>Pirellulales</taxon>
        <taxon>Pirellulaceae</taxon>
        <taxon>Rubripirellula</taxon>
    </lineage>
</organism>
<evidence type="ECO:0000313" key="2">
    <source>
        <dbReference type="EMBL" id="TWU49335.1"/>
    </source>
</evidence>
<dbReference type="OrthoDB" id="9821976at2"/>
<keyword evidence="1" id="KW-0472">Membrane</keyword>
<proteinExistence type="predicted"/>
<accession>A0A5C6ELI2</accession>
<gene>
    <name evidence="2" type="ORF">Poly59_39490</name>
</gene>
<name>A0A5C6ELI2_9BACT</name>
<keyword evidence="1" id="KW-1133">Transmembrane helix</keyword>
<feature type="transmembrane region" description="Helical" evidence="1">
    <location>
        <begin position="71"/>
        <end position="92"/>
    </location>
</feature>
<evidence type="ECO:0000313" key="3">
    <source>
        <dbReference type="Proteomes" id="UP000317977"/>
    </source>
</evidence>
<keyword evidence="3" id="KW-1185">Reference proteome</keyword>
<feature type="transmembrane region" description="Helical" evidence="1">
    <location>
        <begin position="6"/>
        <end position="28"/>
    </location>
</feature>
<evidence type="ECO:0000256" key="1">
    <source>
        <dbReference type="SAM" id="Phobius"/>
    </source>
</evidence>
<dbReference type="Proteomes" id="UP000317977">
    <property type="component" value="Unassembled WGS sequence"/>
</dbReference>
<comment type="caution">
    <text evidence="2">The sequence shown here is derived from an EMBL/GenBank/DDBJ whole genome shotgun (WGS) entry which is preliminary data.</text>
</comment>
<reference evidence="2 3" key="1">
    <citation type="submission" date="2019-02" db="EMBL/GenBank/DDBJ databases">
        <title>Deep-cultivation of Planctomycetes and their phenomic and genomic characterization uncovers novel biology.</title>
        <authorList>
            <person name="Wiegand S."/>
            <person name="Jogler M."/>
            <person name="Boedeker C."/>
            <person name="Pinto D."/>
            <person name="Vollmers J."/>
            <person name="Rivas-Marin E."/>
            <person name="Kohn T."/>
            <person name="Peeters S.H."/>
            <person name="Heuer A."/>
            <person name="Rast P."/>
            <person name="Oberbeckmann S."/>
            <person name="Bunk B."/>
            <person name="Jeske O."/>
            <person name="Meyerdierks A."/>
            <person name="Storesund J.E."/>
            <person name="Kallscheuer N."/>
            <person name="Luecker S."/>
            <person name="Lage O.M."/>
            <person name="Pohl T."/>
            <person name="Merkel B.J."/>
            <person name="Hornburger P."/>
            <person name="Mueller R.-W."/>
            <person name="Bruemmer F."/>
            <person name="Labrenz M."/>
            <person name="Spormann A.M."/>
            <person name="Op Den Camp H."/>
            <person name="Overmann J."/>
            <person name="Amann R."/>
            <person name="Jetten M.S.M."/>
            <person name="Mascher T."/>
            <person name="Medema M.H."/>
            <person name="Devos D.P."/>
            <person name="Kaster A.-K."/>
            <person name="Ovreas L."/>
            <person name="Rohde M."/>
            <person name="Galperin M.Y."/>
            <person name="Jogler C."/>
        </authorList>
    </citation>
    <scope>NUCLEOTIDE SEQUENCE [LARGE SCALE GENOMIC DNA]</scope>
    <source>
        <strain evidence="2 3">Poly59</strain>
    </source>
</reference>
<dbReference type="RefSeq" id="WP_146535610.1">
    <property type="nucleotide sequence ID" value="NZ_SJPX01000004.1"/>
</dbReference>
<protein>
    <submittedName>
        <fullName evidence="2">Uncharacterized protein</fullName>
    </submittedName>
</protein>
<dbReference type="AlphaFoldDB" id="A0A5C6ELI2"/>